<accession>A0A0B0PHD5</accession>
<dbReference type="Proteomes" id="UP000032142">
    <property type="component" value="Unassembled WGS sequence"/>
</dbReference>
<protein>
    <submittedName>
        <fullName evidence="2">Uncharacterized protein</fullName>
    </submittedName>
</protein>
<feature type="transmembrane region" description="Helical" evidence="1">
    <location>
        <begin position="12"/>
        <end position="30"/>
    </location>
</feature>
<keyword evidence="3" id="KW-1185">Reference proteome</keyword>
<evidence type="ECO:0000313" key="2">
    <source>
        <dbReference type="EMBL" id="KHG23849.1"/>
    </source>
</evidence>
<name>A0A0B0PHD5_GOSAR</name>
<reference evidence="3" key="1">
    <citation type="submission" date="2014-09" db="EMBL/GenBank/DDBJ databases">
        <authorList>
            <person name="Mudge J."/>
            <person name="Ramaraj T."/>
            <person name="Lindquist I.E."/>
            <person name="Bharti A.K."/>
            <person name="Sundararajan A."/>
            <person name="Cameron C.T."/>
            <person name="Woodward J.E."/>
            <person name="May G.D."/>
            <person name="Brubaker C."/>
            <person name="Broadhvest J."/>
            <person name="Wilkins T.A."/>
        </authorList>
    </citation>
    <scope>NUCLEOTIDE SEQUENCE</scope>
    <source>
        <strain evidence="3">cv. AKA8401</strain>
    </source>
</reference>
<keyword evidence="1" id="KW-0472">Membrane</keyword>
<organism evidence="2 3">
    <name type="scientific">Gossypium arboreum</name>
    <name type="common">Tree cotton</name>
    <name type="synonym">Gossypium nanking</name>
    <dbReference type="NCBI Taxonomy" id="29729"/>
    <lineage>
        <taxon>Eukaryota</taxon>
        <taxon>Viridiplantae</taxon>
        <taxon>Streptophyta</taxon>
        <taxon>Embryophyta</taxon>
        <taxon>Tracheophyta</taxon>
        <taxon>Spermatophyta</taxon>
        <taxon>Magnoliopsida</taxon>
        <taxon>eudicotyledons</taxon>
        <taxon>Gunneridae</taxon>
        <taxon>Pentapetalae</taxon>
        <taxon>rosids</taxon>
        <taxon>malvids</taxon>
        <taxon>Malvales</taxon>
        <taxon>Malvaceae</taxon>
        <taxon>Malvoideae</taxon>
        <taxon>Gossypium</taxon>
    </lineage>
</organism>
<gene>
    <name evidence="2" type="ORF">F383_29418</name>
</gene>
<sequence length="33" mass="3867">MLQLLDSLLSPNYLLLEIIGVCIKLSNYYFGYR</sequence>
<evidence type="ECO:0000313" key="3">
    <source>
        <dbReference type="Proteomes" id="UP000032142"/>
    </source>
</evidence>
<dbReference type="EMBL" id="KN426518">
    <property type="protein sequence ID" value="KHG23849.1"/>
    <property type="molecule type" value="Genomic_DNA"/>
</dbReference>
<dbReference type="AlphaFoldDB" id="A0A0B0PHD5"/>
<keyword evidence="1" id="KW-1133">Transmembrane helix</keyword>
<evidence type="ECO:0000256" key="1">
    <source>
        <dbReference type="SAM" id="Phobius"/>
    </source>
</evidence>
<proteinExistence type="predicted"/>
<keyword evidence="1" id="KW-0812">Transmembrane</keyword>